<reference evidence="1" key="1">
    <citation type="journal article" date="2010" name="Int. J. Syst. Evol. Microbiol.">
        <title>Porticoccus litoralis gen. nov., sp. nov., a gammaproteobacterium isolated from the Yellow Sea.</title>
        <authorList>
            <person name="Oh H.M."/>
            <person name="Kim H."/>
            <person name="Kim K.M."/>
            <person name="Min G.S."/>
            <person name="Cho J.C."/>
        </authorList>
    </citation>
    <scope>NUCLEOTIDE SEQUENCE</scope>
    <source>
        <strain evidence="1">DSM 25064</strain>
    </source>
</reference>
<protein>
    <recommendedName>
        <fullName evidence="3">Dinitrogenase iron-molybdenum cofactor biosynthesis domain-containing protein</fullName>
    </recommendedName>
</protein>
<organism evidence="1 2">
    <name type="scientific">Porticoccus litoralis</name>
    <dbReference type="NCBI Taxonomy" id="434086"/>
    <lineage>
        <taxon>Bacteria</taxon>
        <taxon>Pseudomonadati</taxon>
        <taxon>Pseudomonadota</taxon>
        <taxon>Gammaproteobacteria</taxon>
        <taxon>Cellvibrionales</taxon>
        <taxon>Porticoccaceae</taxon>
        <taxon>Porticoccus</taxon>
    </lineage>
</organism>
<dbReference type="RefSeq" id="WP_305170000.1">
    <property type="nucleotide sequence ID" value="NZ_JAUUUU010000002.1"/>
</dbReference>
<gene>
    <name evidence="1" type="ORF">Q8A57_05570</name>
</gene>
<comment type="caution">
    <text evidence="1">The sequence shown here is derived from an EMBL/GenBank/DDBJ whole genome shotgun (WGS) entry which is preliminary data.</text>
</comment>
<reference evidence="1" key="2">
    <citation type="submission" date="2023-08" db="EMBL/GenBank/DDBJ databases">
        <authorList>
            <person name="Luo J."/>
        </authorList>
    </citation>
    <scope>NUCLEOTIDE SEQUENCE</scope>
    <source>
        <strain evidence="1">DSM 25064</strain>
    </source>
</reference>
<name>A0AAW8B3X6_9GAMM</name>
<proteinExistence type="predicted"/>
<evidence type="ECO:0008006" key="3">
    <source>
        <dbReference type="Google" id="ProtNLM"/>
    </source>
</evidence>
<dbReference type="AlphaFoldDB" id="A0AAW8B3X6"/>
<dbReference type="EMBL" id="JAUUUU010000002">
    <property type="protein sequence ID" value="MDP1520436.1"/>
    <property type="molecule type" value="Genomic_DNA"/>
</dbReference>
<evidence type="ECO:0000313" key="1">
    <source>
        <dbReference type="EMBL" id="MDP1520436.1"/>
    </source>
</evidence>
<dbReference type="Proteomes" id="UP001178354">
    <property type="component" value="Unassembled WGS sequence"/>
</dbReference>
<accession>A0AAW8B3X6</accession>
<sequence>MTKQLHHMITKGTRVEIGAPKHHQSTHSDSFLAEVCYCHQDHVLVKDSEDHTIDVFLDEIVCLRSYEGNNPCYCLRMAEHGYDVVIVQSTGMVETLSSSMDKAMATQILDMLKQPAEILWVTA</sequence>
<evidence type="ECO:0000313" key="2">
    <source>
        <dbReference type="Proteomes" id="UP001178354"/>
    </source>
</evidence>
<keyword evidence="2" id="KW-1185">Reference proteome</keyword>